<name>A0A7Y4KUQ8_9ACTN</name>
<dbReference type="RefSeq" id="WP_171670571.1">
    <property type="nucleotide sequence ID" value="NZ_BAAAGT010000007.1"/>
</dbReference>
<protein>
    <recommendedName>
        <fullName evidence="6">DUF1700 domain-containing protein</fullName>
    </recommendedName>
</protein>
<dbReference type="Proteomes" id="UP000534306">
    <property type="component" value="Unassembled WGS sequence"/>
</dbReference>
<dbReference type="EMBL" id="JABJRC010000001">
    <property type="protein sequence ID" value="NOL39068.1"/>
    <property type="molecule type" value="Genomic_DNA"/>
</dbReference>
<evidence type="ECO:0000313" key="2">
    <source>
        <dbReference type="EMBL" id="MBB6568340.1"/>
    </source>
</evidence>
<evidence type="ECO:0000313" key="3">
    <source>
        <dbReference type="EMBL" id="NOL39068.1"/>
    </source>
</evidence>
<dbReference type="Pfam" id="PF22564">
    <property type="entry name" value="HAAS"/>
    <property type="match status" value="1"/>
</dbReference>
<dbReference type="AlphaFoldDB" id="A0A7Y4KUQ8"/>
<comment type="caution">
    <text evidence="3">The sequence shown here is derived from an EMBL/GenBank/DDBJ whole genome shotgun (WGS) entry which is preliminary data.</text>
</comment>
<keyword evidence="1" id="KW-1133">Transmembrane helix</keyword>
<sequence length="185" mass="19996">MSADQLVDAYLDYLTKAAEPLPAERRTDLIADVTSHIAEARAAGATTESDVRQMLQQLGDPDDIVAAATDGLVLVERPKPQPRLGGREILTLILLPFGAYIFFVGWVVGVVLLWMSDRWTRNEKLLGTLVTPLGYASVQAFATVDGDVLQLPQAVTMLIAIVLLVAPLCTFVVLVSRGRPGRSAQ</sequence>
<organism evidence="3 4">
    <name type="scientific">Kribbella sandramycini</name>
    <dbReference type="NCBI Taxonomy" id="60450"/>
    <lineage>
        <taxon>Bacteria</taxon>
        <taxon>Bacillati</taxon>
        <taxon>Actinomycetota</taxon>
        <taxon>Actinomycetes</taxon>
        <taxon>Propionibacteriales</taxon>
        <taxon>Kribbellaceae</taxon>
        <taxon>Kribbella</taxon>
    </lineage>
</organism>
<keyword evidence="1" id="KW-0472">Membrane</keyword>
<evidence type="ECO:0000256" key="1">
    <source>
        <dbReference type="SAM" id="Phobius"/>
    </source>
</evidence>
<feature type="transmembrane region" description="Helical" evidence="1">
    <location>
        <begin position="125"/>
        <end position="142"/>
    </location>
</feature>
<dbReference type="EMBL" id="JACHKF010000001">
    <property type="protein sequence ID" value="MBB6568340.1"/>
    <property type="molecule type" value="Genomic_DNA"/>
</dbReference>
<evidence type="ECO:0000313" key="4">
    <source>
        <dbReference type="Proteomes" id="UP000534306"/>
    </source>
</evidence>
<dbReference type="Proteomes" id="UP000553957">
    <property type="component" value="Unassembled WGS sequence"/>
</dbReference>
<keyword evidence="4" id="KW-1185">Reference proteome</keyword>
<evidence type="ECO:0000313" key="5">
    <source>
        <dbReference type="Proteomes" id="UP000553957"/>
    </source>
</evidence>
<evidence type="ECO:0008006" key="6">
    <source>
        <dbReference type="Google" id="ProtNLM"/>
    </source>
</evidence>
<feature type="transmembrane region" description="Helical" evidence="1">
    <location>
        <begin position="89"/>
        <end position="113"/>
    </location>
</feature>
<reference evidence="3 4" key="1">
    <citation type="submission" date="2020-05" db="EMBL/GenBank/DDBJ databases">
        <title>Genome sequence of Kribbella sandramycini ATCC 39419.</title>
        <authorList>
            <person name="Maclea K.S."/>
            <person name="Fair J.L."/>
        </authorList>
    </citation>
    <scope>NUCLEOTIDE SEQUENCE [LARGE SCALE GENOMIC DNA]</scope>
    <source>
        <strain evidence="3 4">ATCC 39419</strain>
    </source>
</reference>
<gene>
    <name evidence="2" type="ORF">HNR71_003977</name>
    <name evidence="3" type="ORF">HPO96_02295</name>
</gene>
<reference evidence="2 5" key="2">
    <citation type="submission" date="2020-08" db="EMBL/GenBank/DDBJ databases">
        <title>Sequencing the genomes of 1000 actinobacteria strains.</title>
        <authorList>
            <person name="Klenk H.-P."/>
        </authorList>
    </citation>
    <scope>NUCLEOTIDE SEQUENCE [LARGE SCALE GENOMIC DNA]</scope>
    <source>
        <strain evidence="2 5">DSM 15626</strain>
    </source>
</reference>
<proteinExistence type="predicted"/>
<feature type="transmembrane region" description="Helical" evidence="1">
    <location>
        <begin position="154"/>
        <end position="175"/>
    </location>
</feature>
<accession>A0A7Y4KUQ8</accession>
<keyword evidence="1" id="KW-0812">Transmembrane</keyword>